<dbReference type="SUPFAM" id="SSF48452">
    <property type="entry name" value="TPR-like"/>
    <property type="match status" value="1"/>
</dbReference>
<keyword evidence="2" id="KW-1185">Reference proteome</keyword>
<gene>
    <name evidence="1" type="ORF">GCM10010123_40370</name>
</gene>
<evidence type="ECO:0000313" key="2">
    <source>
        <dbReference type="Proteomes" id="UP000649739"/>
    </source>
</evidence>
<name>A0A8J3BGN8_9ACTN</name>
<evidence type="ECO:0008006" key="3">
    <source>
        <dbReference type="Google" id="ProtNLM"/>
    </source>
</evidence>
<reference evidence="1" key="1">
    <citation type="journal article" date="2014" name="Int. J. Syst. Evol. Microbiol.">
        <title>Complete genome sequence of Corynebacterium casei LMG S-19264T (=DSM 44701T), isolated from a smear-ripened cheese.</title>
        <authorList>
            <consortium name="US DOE Joint Genome Institute (JGI-PGF)"/>
            <person name="Walter F."/>
            <person name="Albersmeier A."/>
            <person name="Kalinowski J."/>
            <person name="Ruckert C."/>
        </authorList>
    </citation>
    <scope>NUCLEOTIDE SEQUENCE</scope>
    <source>
        <strain evidence="1">JCM 3090</strain>
    </source>
</reference>
<dbReference type="AlphaFoldDB" id="A0A8J3BGN8"/>
<dbReference type="InterPro" id="IPR011990">
    <property type="entry name" value="TPR-like_helical_dom_sf"/>
</dbReference>
<evidence type="ECO:0000313" key="1">
    <source>
        <dbReference type="EMBL" id="GGK06460.1"/>
    </source>
</evidence>
<dbReference type="EMBL" id="BMQB01000010">
    <property type="protein sequence ID" value="GGK06460.1"/>
    <property type="molecule type" value="Genomic_DNA"/>
</dbReference>
<accession>A0A8J3BGN8</accession>
<protein>
    <recommendedName>
        <fullName evidence="3">Transcriptional regulator</fullName>
    </recommendedName>
</protein>
<reference evidence="1" key="2">
    <citation type="submission" date="2020-09" db="EMBL/GenBank/DDBJ databases">
        <authorList>
            <person name="Sun Q."/>
            <person name="Ohkuma M."/>
        </authorList>
    </citation>
    <scope>NUCLEOTIDE SEQUENCE</scope>
    <source>
        <strain evidence="1">JCM 3090</strain>
    </source>
</reference>
<proteinExistence type="predicted"/>
<dbReference type="Gene3D" id="1.25.40.10">
    <property type="entry name" value="Tetratricopeptide repeat domain"/>
    <property type="match status" value="1"/>
</dbReference>
<organism evidence="1 2">
    <name type="scientific">Pilimelia anulata</name>
    <dbReference type="NCBI Taxonomy" id="53371"/>
    <lineage>
        <taxon>Bacteria</taxon>
        <taxon>Bacillati</taxon>
        <taxon>Actinomycetota</taxon>
        <taxon>Actinomycetes</taxon>
        <taxon>Micromonosporales</taxon>
        <taxon>Micromonosporaceae</taxon>
        <taxon>Pilimelia</taxon>
    </lineage>
</organism>
<comment type="caution">
    <text evidence="1">The sequence shown here is derived from an EMBL/GenBank/DDBJ whole genome shotgun (WGS) entry which is preliminary data.</text>
</comment>
<dbReference type="Proteomes" id="UP000649739">
    <property type="component" value="Unassembled WGS sequence"/>
</dbReference>
<sequence length="258" mass="27053">MTQAAGSERTALVTAAAHLTSNTGWMSYDCGGFGLAHAYMTQALRLCTENNERVLAGQVFAGMAHLAVTTGHAAEAVNLAEVGLATTASAGSPLGAMRLHAMRARAHAALGESRAAVAAIGKAQEAIARSGAPEDQPRWVRYLDQAYLTAEMAHCFSALGDRRNAERHARDAVDGTSGRGRRRALSLTVLATAQLAGRERDLDAAVGTADQALDLLQEVSSARGVAAVRAFQASLAPYSGEESVRRFTARARELRPAA</sequence>